<evidence type="ECO:0000313" key="2">
    <source>
        <dbReference type="Proteomes" id="UP000014570"/>
    </source>
</evidence>
<gene>
    <name evidence="1" type="ORF">LEP1GSC103_0366</name>
</gene>
<organism evidence="1 2">
    <name type="scientific">Leptospira borgpetersenii serovar Javanica str. UI 09931</name>
    <dbReference type="NCBI Taxonomy" id="1049767"/>
    <lineage>
        <taxon>Bacteria</taxon>
        <taxon>Pseudomonadati</taxon>
        <taxon>Spirochaetota</taxon>
        <taxon>Spirochaetia</taxon>
        <taxon>Leptospirales</taxon>
        <taxon>Leptospiraceae</taxon>
        <taxon>Leptospira</taxon>
    </lineage>
</organism>
<accession>A0AAV3JEH7</accession>
<proteinExistence type="predicted"/>
<evidence type="ECO:0000313" key="1">
    <source>
        <dbReference type="EMBL" id="EPG58818.1"/>
    </source>
</evidence>
<dbReference type="GeneID" id="61173204"/>
<protein>
    <submittedName>
        <fullName evidence="1">Uncharacterized protein</fullName>
    </submittedName>
</protein>
<name>A0AAV3JEH7_LEPBO</name>
<dbReference type="Proteomes" id="UP000014570">
    <property type="component" value="Unassembled WGS sequence"/>
</dbReference>
<dbReference type="RefSeq" id="WP_016561300.1">
    <property type="nucleotide sequence ID" value="NZ_AHNP02000004.1"/>
</dbReference>
<reference evidence="1 2" key="1">
    <citation type="submission" date="2013-04" db="EMBL/GenBank/DDBJ databases">
        <authorList>
            <person name="Harkins D.M."/>
            <person name="Durkin A.S."/>
            <person name="Brinkac L.M."/>
            <person name="Haft D.H."/>
            <person name="Selengut J.D."/>
            <person name="Sanka R."/>
            <person name="DePew J."/>
            <person name="Purushe J."/>
            <person name="Chanthongthip A."/>
            <person name="Lattana O."/>
            <person name="Phetsouvanh R."/>
            <person name="Newton P.N."/>
            <person name="Vinetz J.M."/>
            <person name="Sutton G.G."/>
            <person name="Nierman W.C."/>
            <person name="Fouts D.E."/>
        </authorList>
    </citation>
    <scope>NUCLEOTIDE SEQUENCE [LARGE SCALE GENOMIC DNA]</scope>
    <source>
        <strain evidence="1 2">UI 09931</strain>
    </source>
</reference>
<sequence>MKLSSSVDDDMENNAALWKPDKVIFVSSNGFDQDAFTITESKDIIYFEKSGKGFKEVFL</sequence>
<comment type="caution">
    <text evidence="1">The sequence shown here is derived from an EMBL/GenBank/DDBJ whole genome shotgun (WGS) entry which is preliminary data.</text>
</comment>
<dbReference type="AlphaFoldDB" id="A0AAV3JEH7"/>
<dbReference type="EMBL" id="AHNP02000004">
    <property type="protein sequence ID" value="EPG58818.1"/>
    <property type="molecule type" value="Genomic_DNA"/>
</dbReference>